<dbReference type="GO" id="GO:0016020">
    <property type="term" value="C:membrane"/>
    <property type="evidence" value="ECO:0007669"/>
    <property type="project" value="InterPro"/>
</dbReference>
<gene>
    <name evidence="6" type="ORF">ElyMa_000827500</name>
</gene>
<dbReference type="Gene3D" id="3.10.250.10">
    <property type="entry name" value="SRCR-like domain"/>
    <property type="match status" value="1"/>
</dbReference>
<keyword evidence="7" id="KW-1185">Reference proteome</keyword>
<accession>A0AAV4GZT0</accession>
<protein>
    <submittedName>
        <fullName evidence="6">HHIP-like protein 1</fullName>
    </submittedName>
</protein>
<dbReference type="SMART" id="SM00202">
    <property type="entry name" value="SR"/>
    <property type="match status" value="1"/>
</dbReference>
<dbReference type="EMBL" id="BMAT01001700">
    <property type="protein sequence ID" value="GFR90774.1"/>
    <property type="molecule type" value="Genomic_DNA"/>
</dbReference>
<feature type="coiled-coil region" evidence="3">
    <location>
        <begin position="130"/>
        <end position="171"/>
    </location>
</feature>
<comment type="caution">
    <text evidence="6">The sequence shown here is derived from an EMBL/GenBank/DDBJ whole genome shotgun (WGS) entry which is preliminary data.</text>
</comment>
<sequence>MEMTKASKLPRNISVVLVLLCGLIQLSVSLPRRPRQPVTYLTKRVPPPSLFSIGRSPRGDLDPGVRGDVPVLTEDTVQRAALRSGLEESTALEVEEAEEDYDYVDNDVYQFAHFWESMSNYVASLVYYTNETLSDGLAKVNDKVAELETRMSERDEEFASLKKAFEKLTEEAKEPELGDVRLVDQEEDDNETRGTLLFFAGESLGWGYVCDDMFSSVAATVACKQLGYSSGQVDVTTRDLSFSFDRHDRKYSIVLDDVVCSESHADLLACEHLPIGVHNCGKPEAIHLKCFR</sequence>
<dbReference type="InterPro" id="IPR036772">
    <property type="entry name" value="SRCR-like_dom_sf"/>
</dbReference>
<evidence type="ECO:0000256" key="1">
    <source>
        <dbReference type="ARBA" id="ARBA00023157"/>
    </source>
</evidence>
<dbReference type="Pfam" id="PF00530">
    <property type="entry name" value="SRCR"/>
    <property type="match status" value="1"/>
</dbReference>
<dbReference type="SUPFAM" id="SSF56487">
    <property type="entry name" value="SRCR-like"/>
    <property type="match status" value="1"/>
</dbReference>
<evidence type="ECO:0000313" key="7">
    <source>
        <dbReference type="Proteomes" id="UP000762676"/>
    </source>
</evidence>
<feature type="domain" description="SRCR" evidence="5">
    <location>
        <begin position="180"/>
        <end position="291"/>
    </location>
</feature>
<keyword evidence="1 2" id="KW-1015">Disulfide bond</keyword>
<reference evidence="6 7" key="1">
    <citation type="journal article" date="2021" name="Elife">
        <title>Chloroplast acquisition without the gene transfer in kleptoplastic sea slugs, Plakobranchus ocellatus.</title>
        <authorList>
            <person name="Maeda T."/>
            <person name="Takahashi S."/>
            <person name="Yoshida T."/>
            <person name="Shimamura S."/>
            <person name="Takaki Y."/>
            <person name="Nagai Y."/>
            <person name="Toyoda A."/>
            <person name="Suzuki Y."/>
            <person name="Arimoto A."/>
            <person name="Ishii H."/>
            <person name="Satoh N."/>
            <person name="Nishiyama T."/>
            <person name="Hasebe M."/>
            <person name="Maruyama T."/>
            <person name="Minagawa J."/>
            <person name="Obokata J."/>
            <person name="Shigenobu S."/>
        </authorList>
    </citation>
    <scope>NUCLEOTIDE SEQUENCE [LARGE SCALE GENOMIC DNA]</scope>
</reference>
<name>A0AAV4GZT0_9GAST</name>
<evidence type="ECO:0000313" key="6">
    <source>
        <dbReference type="EMBL" id="GFR90774.1"/>
    </source>
</evidence>
<evidence type="ECO:0000256" key="2">
    <source>
        <dbReference type="PROSITE-ProRule" id="PRU00196"/>
    </source>
</evidence>
<proteinExistence type="predicted"/>
<dbReference type="Proteomes" id="UP000762676">
    <property type="component" value="Unassembled WGS sequence"/>
</dbReference>
<organism evidence="6 7">
    <name type="scientific">Elysia marginata</name>
    <dbReference type="NCBI Taxonomy" id="1093978"/>
    <lineage>
        <taxon>Eukaryota</taxon>
        <taxon>Metazoa</taxon>
        <taxon>Spiralia</taxon>
        <taxon>Lophotrochozoa</taxon>
        <taxon>Mollusca</taxon>
        <taxon>Gastropoda</taxon>
        <taxon>Heterobranchia</taxon>
        <taxon>Euthyneura</taxon>
        <taxon>Panpulmonata</taxon>
        <taxon>Sacoglossa</taxon>
        <taxon>Placobranchoidea</taxon>
        <taxon>Plakobranchidae</taxon>
        <taxon>Elysia</taxon>
    </lineage>
</organism>
<evidence type="ECO:0000256" key="3">
    <source>
        <dbReference type="SAM" id="Coils"/>
    </source>
</evidence>
<dbReference type="InterPro" id="IPR001190">
    <property type="entry name" value="SRCR"/>
</dbReference>
<dbReference type="PROSITE" id="PS50287">
    <property type="entry name" value="SRCR_2"/>
    <property type="match status" value="1"/>
</dbReference>
<keyword evidence="3" id="KW-0175">Coiled coil</keyword>
<feature type="chain" id="PRO_5043394181" evidence="4">
    <location>
        <begin position="30"/>
        <end position="292"/>
    </location>
</feature>
<feature type="signal peptide" evidence="4">
    <location>
        <begin position="1"/>
        <end position="29"/>
    </location>
</feature>
<evidence type="ECO:0000259" key="5">
    <source>
        <dbReference type="PROSITE" id="PS50287"/>
    </source>
</evidence>
<feature type="disulfide bond" evidence="2">
    <location>
        <begin position="260"/>
        <end position="270"/>
    </location>
</feature>
<comment type="caution">
    <text evidence="2">Lacks conserved residue(s) required for the propagation of feature annotation.</text>
</comment>
<keyword evidence="4" id="KW-0732">Signal</keyword>
<dbReference type="PANTHER" id="PTHR48071:SF18">
    <property type="entry name" value="DELETED IN MALIGNANT BRAIN TUMORS 1 PROTEIN-RELATED"/>
    <property type="match status" value="1"/>
</dbReference>
<dbReference type="AlphaFoldDB" id="A0AAV4GZT0"/>
<dbReference type="PANTHER" id="PTHR48071">
    <property type="entry name" value="SRCR DOMAIN-CONTAINING PROTEIN"/>
    <property type="match status" value="1"/>
</dbReference>
<evidence type="ECO:0000256" key="4">
    <source>
        <dbReference type="SAM" id="SignalP"/>
    </source>
</evidence>